<proteinExistence type="predicted"/>
<dbReference type="AlphaFoldDB" id="A0A3M7Q8H1"/>
<gene>
    <name evidence="1" type="ORF">BpHYR1_017945</name>
</gene>
<dbReference type="OrthoDB" id="10526520at2759"/>
<comment type="caution">
    <text evidence="1">The sequence shown here is derived from an EMBL/GenBank/DDBJ whole genome shotgun (WGS) entry which is preliminary data.</text>
</comment>
<accession>A0A3M7Q8H1</accession>
<keyword evidence="2" id="KW-1185">Reference proteome</keyword>
<dbReference type="EMBL" id="REGN01007102">
    <property type="protein sequence ID" value="RNA07281.1"/>
    <property type="molecule type" value="Genomic_DNA"/>
</dbReference>
<evidence type="ECO:0000313" key="2">
    <source>
        <dbReference type="Proteomes" id="UP000276133"/>
    </source>
</evidence>
<dbReference type="SUPFAM" id="SSF57850">
    <property type="entry name" value="RING/U-box"/>
    <property type="match status" value="1"/>
</dbReference>
<protein>
    <submittedName>
        <fullName evidence="1">Uncharacterized protein</fullName>
    </submittedName>
</protein>
<reference evidence="1 2" key="1">
    <citation type="journal article" date="2018" name="Sci. Rep.">
        <title>Genomic signatures of local adaptation to the degree of environmental predictability in rotifers.</title>
        <authorList>
            <person name="Franch-Gras L."/>
            <person name="Hahn C."/>
            <person name="Garcia-Roger E.M."/>
            <person name="Carmona M.J."/>
            <person name="Serra M."/>
            <person name="Gomez A."/>
        </authorList>
    </citation>
    <scope>NUCLEOTIDE SEQUENCE [LARGE SCALE GENOMIC DNA]</scope>
    <source>
        <strain evidence="1">HYR1</strain>
    </source>
</reference>
<dbReference type="Proteomes" id="UP000276133">
    <property type="component" value="Unassembled WGS sequence"/>
</dbReference>
<evidence type="ECO:0000313" key="1">
    <source>
        <dbReference type="EMBL" id="RNA07281.1"/>
    </source>
</evidence>
<name>A0A3M7Q8H1_BRAPC</name>
<feature type="non-terminal residue" evidence="1">
    <location>
        <position position="290"/>
    </location>
</feature>
<organism evidence="1 2">
    <name type="scientific">Brachionus plicatilis</name>
    <name type="common">Marine rotifer</name>
    <name type="synonym">Brachionus muelleri</name>
    <dbReference type="NCBI Taxonomy" id="10195"/>
    <lineage>
        <taxon>Eukaryota</taxon>
        <taxon>Metazoa</taxon>
        <taxon>Spiralia</taxon>
        <taxon>Gnathifera</taxon>
        <taxon>Rotifera</taxon>
        <taxon>Eurotatoria</taxon>
        <taxon>Monogononta</taxon>
        <taxon>Pseudotrocha</taxon>
        <taxon>Ploima</taxon>
        <taxon>Brachionidae</taxon>
        <taxon>Brachionus</taxon>
    </lineage>
</organism>
<sequence>MLKIDQFECLICNRILEDPIELPCGFTCCTRHLVSPQILEPSETLSILCFYCNKFHYFSTIGRSNIFENYYKRDNDPEVEKKFIEWLEKIRNLRYKLKLQFRIKTFDFDSLENLVDTEKEQILVELNRQLKKLNDHLTSQLDQIKNYSHYLIKILQQEKYRVCEKIKNKEIFDPQLIKEFDNLLSFFHSNPKIVNKNNYKQFIKNYKKLDSVSSAIMNTSSEKFDYYIRNFSFEINNDKSDQFSLLDENIMRNEVIEKQENGTIIHHFQYFIIKMNFKLNQNDNPELINY</sequence>